<evidence type="ECO:0000313" key="9">
    <source>
        <dbReference type="EMBL" id="MTH34126.1"/>
    </source>
</evidence>
<feature type="domain" description="Response regulatory" evidence="8">
    <location>
        <begin position="16"/>
        <end position="130"/>
    </location>
</feature>
<dbReference type="GO" id="GO:0000160">
    <property type="term" value="P:phosphorelay signal transduction system"/>
    <property type="evidence" value="ECO:0007669"/>
    <property type="project" value="UniProtKB-KW"/>
</dbReference>
<proteinExistence type="predicted"/>
<dbReference type="SUPFAM" id="SSF46894">
    <property type="entry name" value="C-terminal effector domain of the bipartite response regulators"/>
    <property type="match status" value="1"/>
</dbReference>
<evidence type="ECO:0000256" key="6">
    <source>
        <dbReference type="PROSITE-ProRule" id="PRU00169"/>
    </source>
</evidence>
<dbReference type="PROSITE" id="PS50043">
    <property type="entry name" value="HTH_LUXR_2"/>
    <property type="match status" value="1"/>
</dbReference>
<dbReference type="FunFam" id="3.40.50.2300:FF:000018">
    <property type="entry name" value="DNA-binding transcriptional regulator NtrC"/>
    <property type="match status" value="1"/>
</dbReference>
<dbReference type="GO" id="GO:0003677">
    <property type="term" value="F:DNA binding"/>
    <property type="evidence" value="ECO:0007669"/>
    <property type="project" value="UniProtKB-KW"/>
</dbReference>
<evidence type="ECO:0000313" key="10">
    <source>
        <dbReference type="Proteomes" id="UP000442533"/>
    </source>
</evidence>
<dbReference type="RefSeq" id="WP_155063674.1">
    <property type="nucleotide sequence ID" value="NZ_WMIF01000005.1"/>
</dbReference>
<reference evidence="9 10" key="1">
    <citation type="submission" date="2019-11" db="EMBL/GenBank/DDBJ databases">
        <authorList>
            <person name="Dong K."/>
        </authorList>
    </citation>
    <scope>NUCLEOTIDE SEQUENCE [LARGE SCALE GENOMIC DNA]</scope>
    <source>
        <strain evidence="9 10">JCM 17370</strain>
    </source>
</reference>
<dbReference type="Pfam" id="PF00196">
    <property type="entry name" value="GerE"/>
    <property type="match status" value="1"/>
</dbReference>
<keyword evidence="3" id="KW-0805">Transcription regulation</keyword>
<dbReference type="Pfam" id="PF00072">
    <property type="entry name" value="Response_reg"/>
    <property type="match status" value="1"/>
</dbReference>
<name>A0A844GZP7_9RHOB</name>
<evidence type="ECO:0000256" key="3">
    <source>
        <dbReference type="ARBA" id="ARBA00023015"/>
    </source>
</evidence>
<accession>A0A844GZP7</accession>
<dbReference type="Gene3D" id="3.40.50.2300">
    <property type="match status" value="1"/>
</dbReference>
<keyword evidence="5" id="KW-0804">Transcription</keyword>
<protein>
    <submittedName>
        <fullName evidence="9">Response regulator</fullName>
    </submittedName>
</protein>
<evidence type="ECO:0000256" key="2">
    <source>
        <dbReference type="ARBA" id="ARBA00023012"/>
    </source>
</evidence>
<keyword evidence="10" id="KW-1185">Reference proteome</keyword>
<gene>
    <name evidence="9" type="ORF">GL279_05865</name>
</gene>
<dbReference type="EMBL" id="WMIF01000005">
    <property type="protein sequence ID" value="MTH34126.1"/>
    <property type="molecule type" value="Genomic_DNA"/>
</dbReference>
<organism evidence="9 10">
    <name type="scientific">Paracoccus limosus</name>
    <dbReference type="NCBI Taxonomy" id="913252"/>
    <lineage>
        <taxon>Bacteria</taxon>
        <taxon>Pseudomonadati</taxon>
        <taxon>Pseudomonadota</taxon>
        <taxon>Alphaproteobacteria</taxon>
        <taxon>Rhodobacterales</taxon>
        <taxon>Paracoccaceae</taxon>
        <taxon>Paracoccus</taxon>
    </lineage>
</organism>
<feature type="domain" description="HTH luxR-type" evidence="7">
    <location>
        <begin position="146"/>
        <end position="214"/>
    </location>
</feature>
<dbReference type="InterPro" id="IPR001789">
    <property type="entry name" value="Sig_transdc_resp-reg_receiver"/>
</dbReference>
<dbReference type="PANTHER" id="PTHR44688:SF16">
    <property type="entry name" value="DNA-BINDING TRANSCRIPTIONAL ACTIVATOR DEVR_DOSR"/>
    <property type="match status" value="1"/>
</dbReference>
<keyword evidence="4" id="KW-0238">DNA-binding</keyword>
<dbReference type="SMART" id="SM00421">
    <property type="entry name" value="HTH_LUXR"/>
    <property type="match status" value="1"/>
</dbReference>
<dbReference type="SUPFAM" id="SSF52172">
    <property type="entry name" value="CheY-like"/>
    <property type="match status" value="1"/>
</dbReference>
<evidence type="ECO:0000259" key="7">
    <source>
        <dbReference type="PROSITE" id="PS50043"/>
    </source>
</evidence>
<dbReference type="InterPro" id="IPR016032">
    <property type="entry name" value="Sig_transdc_resp-reg_C-effctor"/>
</dbReference>
<dbReference type="AlphaFoldDB" id="A0A844GZP7"/>
<sequence>MTEQTAESVDPVPQLTVFVVDDDADVRAAITLGLERRGYVVESHASARAFLERPHPERPGCLVLDYGLPGMNGLELQQVLNRQDRPLPIIFISGHGAVPQAVQAIKGGAVDFLEKPFRQSVLVERIDAAFAQLRDLISQREALRRNTARLASLTTRERQIVRHMVGHPAEISSKEIAAKLGISPRTVDHHRARILEKTAMSSAAELIAFVQRHGLG</sequence>
<dbReference type="InterPro" id="IPR000792">
    <property type="entry name" value="Tscrpt_reg_LuxR_C"/>
</dbReference>
<feature type="modified residue" description="4-aspartylphosphate" evidence="6">
    <location>
        <position position="65"/>
    </location>
</feature>
<dbReference type="OrthoDB" id="9782655at2"/>
<dbReference type="PROSITE" id="PS50110">
    <property type="entry name" value="RESPONSE_REGULATORY"/>
    <property type="match status" value="1"/>
</dbReference>
<evidence type="ECO:0000256" key="1">
    <source>
        <dbReference type="ARBA" id="ARBA00022553"/>
    </source>
</evidence>
<dbReference type="CDD" id="cd06170">
    <property type="entry name" value="LuxR_C_like"/>
    <property type="match status" value="1"/>
</dbReference>
<keyword evidence="1 6" id="KW-0597">Phosphoprotein</keyword>
<dbReference type="GO" id="GO:0006355">
    <property type="term" value="P:regulation of DNA-templated transcription"/>
    <property type="evidence" value="ECO:0007669"/>
    <property type="project" value="InterPro"/>
</dbReference>
<dbReference type="PANTHER" id="PTHR44688">
    <property type="entry name" value="DNA-BINDING TRANSCRIPTIONAL ACTIVATOR DEVR_DOSR"/>
    <property type="match status" value="1"/>
</dbReference>
<dbReference type="InterPro" id="IPR011006">
    <property type="entry name" value="CheY-like_superfamily"/>
</dbReference>
<keyword evidence="2" id="KW-0902">Two-component regulatory system</keyword>
<evidence type="ECO:0000256" key="5">
    <source>
        <dbReference type="ARBA" id="ARBA00023163"/>
    </source>
</evidence>
<comment type="caution">
    <text evidence="9">The sequence shown here is derived from an EMBL/GenBank/DDBJ whole genome shotgun (WGS) entry which is preliminary data.</text>
</comment>
<dbReference type="SMART" id="SM00448">
    <property type="entry name" value="REC"/>
    <property type="match status" value="1"/>
</dbReference>
<evidence type="ECO:0000256" key="4">
    <source>
        <dbReference type="ARBA" id="ARBA00023125"/>
    </source>
</evidence>
<dbReference type="Proteomes" id="UP000442533">
    <property type="component" value="Unassembled WGS sequence"/>
</dbReference>
<evidence type="ECO:0000259" key="8">
    <source>
        <dbReference type="PROSITE" id="PS50110"/>
    </source>
</evidence>
<dbReference type="Gene3D" id="1.10.10.10">
    <property type="entry name" value="Winged helix-like DNA-binding domain superfamily/Winged helix DNA-binding domain"/>
    <property type="match status" value="1"/>
</dbReference>
<dbReference type="InterPro" id="IPR036388">
    <property type="entry name" value="WH-like_DNA-bd_sf"/>
</dbReference>